<evidence type="ECO:0000259" key="2">
    <source>
        <dbReference type="Pfam" id="PF12776"/>
    </source>
</evidence>
<feature type="domain" description="Myb/SANT-like" evidence="2">
    <location>
        <begin position="32"/>
        <end position="97"/>
    </location>
</feature>
<sequence>MASSSTRRSKRTRKGKETVNEAEYAPHVRPGTTQAYTNIVDNLHSAGYVAVTKNNVKNRQKVLKDKWREVHDLFSGLSGFAWNPISMTFHAEDESWPAAAKWRVNSIKHYDLMVELWAADRATGSGVRIARQARRQRVGPHVSVDLNQNIEYIPEQSQWTGYRDPTPPSPPPSVDEYSPGQTQSVPSVPSGGTSSSRGSKRKAPMVDSIDTQFDKLTTSLDGFANVLNSSNVHFGVISDAAVRQVSVMEDRNEILRSQTEIMASSSTRRSKRTRKGKETVNEAEDAPHVRPSVEEQLDQRRFFTHSHQMENYAADFYTRSVIPPKIMNFDSFTGSGLFFQQQLLFQGLSQFLTLEGPYYPDLIKVFYSNLKISGNGYLVTEVNGRKIRFKPADWLTVANLKYDGQKLCYSNIPDDFPYDRDMALATPDSAAAKWRVNSIKHYDLMVELWATDRATGSGVRTARQARRQRVGPHVSVDLNQNIEYIPEQSQWTGYRDPTPPSPPPSVDEYKEDQPHPHQNPVQPPPPLSNANMITQMWEGVQDLRHRMQGMEQMQVRVQRIEDNLANLALDMNRQFANLNENVNSILHHLDD</sequence>
<organism evidence="3 4">
    <name type="scientific">Phaseolus angularis</name>
    <name type="common">Azuki bean</name>
    <name type="synonym">Vigna angularis</name>
    <dbReference type="NCBI Taxonomy" id="3914"/>
    <lineage>
        <taxon>Eukaryota</taxon>
        <taxon>Viridiplantae</taxon>
        <taxon>Streptophyta</taxon>
        <taxon>Embryophyta</taxon>
        <taxon>Tracheophyta</taxon>
        <taxon>Spermatophyta</taxon>
        <taxon>Magnoliopsida</taxon>
        <taxon>eudicotyledons</taxon>
        <taxon>Gunneridae</taxon>
        <taxon>Pentapetalae</taxon>
        <taxon>rosids</taxon>
        <taxon>fabids</taxon>
        <taxon>Fabales</taxon>
        <taxon>Fabaceae</taxon>
        <taxon>Papilionoideae</taxon>
        <taxon>50 kb inversion clade</taxon>
        <taxon>NPAAA clade</taxon>
        <taxon>indigoferoid/millettioid clade</taxon>
        <taxon>Phaseoleae</taxon>
        <taxon>Vigna</taxon>
    </lineage>
</organism>
<dbReference type="PANTHER" id="PTHR46929:SF4">
    <property type="entry name" value="MYB_SANT-LIKE DOMAIN-CONTAINING PROTEIN"/>
    <property type="match status" value="1"/>
</dbReference>
<accession>A0A0L9UTR6</accession>
<protein>
    <recommendedName>
        <fullName evidence="2">Myb/SANT-like domain-containing protein</fullName>
    </recommendedName>
</protein>
<dbReference type="Proteomes" id="UP000053144">
    <property type="component" value="Chromosome 6"/>
</dbReference>
<feature type="compositionally biased region" description="Basic and acidic residues" evidence="1">
    <location>
        <begin position="276"/>
        <end position="291"/>
    </location>
</feature>
<name>A0A0L9UTR6_PHAAN</name>
<evidence type="ECO:0000313" key="4">
    <source>
        <dbReference type="Proteomes" id="UP000053144"/>
    </source>
</evidence>
<evidence type="ECO:0000313" key="3">
    <source>
        <dbReference type="EMBL" id="KOM46138.1"/>
    </source>
</evidence>
<dbReference type="PANTHER" id="PTHR46929">
    <property type="entry name" value="EXPRESSED PROTEIN"/>
    <property type="match status" value="1"/>
</dbReference>
<dbReference type="Pfam" id="PF12776">
    <property type="entry name" value="Myb_DNA-bind_3"/>
    <property type="match status" value="1"/>
</dbReference>
<dbReference type="Gramene" id="KOM46138">
    <property type="protein sequence ID" value="KOM46138"/>
    <property type="gene ID" value="LR48_Vigan06g144400"/>
</dbReference>
<proteinExistence type="predicted"/>
<feature type="region of interest" description="Disordered" evidence="1">
    <location>
        <begin position="262"/>
        <end position="291"/>
    </location>
</feature>
<dbReference type="AlphaFoldDB" id="A0A0L9UTR6"/>
<evidence type="ECO:0000256" key="1">
    <source>
        <dbReference type="SAM" id="MobiDB-lite"/>
    </source>
</evidence>
<dbReference type="EMBL" id="CM003376">
    <property type="protein sequence ID" value="KOM46138.1"/>
    <property type="molecule type" value="Genomic_DNA"/>
</dbReference>
<gene>
    <name evidence="3" type="ORF">LR48_Vigan06g144400</name>
</gene>
<feature type="region of interest" description="Disordered" evidence="1">
    <location>
        <begin position="487"/>
        <end position="530"/>
    </location>
</feature>
<feature type="region of interest" description="Disordered" evidence="1">
    <location>
        <begin position="155"/>
        <end position="206"/>
    </location>
</feature>
<dbReference type="InterPro" id="IPR024752">
    <property type="entry name" value="Myb/SANT-like_dom"/>
</dbReference>
<reference evidence="4" key="1">
    <citation type="journal article" date="2015" name="Proc. Natl. Acad. Sci. U.S.A.">
        <title>Genome sequencing of adzuki bean (Vigna angularis) provides insight into high starch and low fat accumulation and domestication.</title>
        <authorList>
            <person name="Yang K."/>
            <person name="Tian Z."/>
            <person name="Chen C."/>
            <person name="Luo L."/>
            <person name="Zhao B."/>
            <person name="Wang Z."/>
            <person name="Yu L."/>
            <person name="Li Y."/>
            <person name="Sun Y."/>
            <person name="Li W."/>
            <person name="Chen Y."/>
            <person name="Li Y."/>
            <person name="Zhang Y."/>
            <person name="Ai D."/>
            <person name="Zhao J."/>
            <person name="Shang C."/>
            <person name="Ma Y."/>
            <person name="Wu B."/>
            <person name="Wang M."/>
            <person name="Gao L."/>
            <person name="Sun D."/>
            <person name="Zhang P."/>
            <person name="Guo F."/>
            <person name="Wang W."/>
            <person name="Li Y."/>
            <person name="Wang J."/>
            <person name="Varshney R.K."/>
            <person name="Wang J."/>
            <person name="Ling H.Q."/>
            <person name="Wan P."/>
        </authorList>
    </citation>
    <scope>NUCLEOTIDE SEQUENCE</scope>
    <source>
        <strain evidence="4">cv. Jingnong 6</strain>
    </source>
</reference>
<feature type="compositionally biased region" description="Low complexity" evidence="1">
    <location>
        <begin position="184"/>
        <end position="197"/>
    </location>
</feature>
<feature type="region of interest" description="Disordered" evidence="1">
    <location>
        <begin position="1"/>
        <end position="28"/>
    </location>
</feature>